<dbReference type="GO" id="GO:0005737">
    <property type="term" value="C:cytoplasm"/>
    <property type="evidence" value="ECO:0007669"/>
    <property type="project" value="InterPro"/>
</dbReference>
<dbReference type="PROSITE" id="PS50176">
    <property type="entry name" value="ARM_REPEAT"/>
    <property type="match status" value="3"/>
</dbReference>
<evidence type="ECO:0000256" key="6">
    <source>
        <dbReference type="PROSITE-ProRule" id="PRU00259"/>
    </source>
</evidence>
<dbReference type="FunCoup" id="R7UAQ7">
    <property type="interactions" value="121"/>
</dbReference>
<accession>R7UAQ7</accession>
<proteinExistence type="inferred from homology"/>
<reference evidence="9 11" key="2">
    <citation type="journal article" date="2013" name="Nature">
        <title>Insights into bilaterian evolution from three spiralian genomes.</title>
        <authorList>
            <person name="Simakov O."/>
            <person name="Marletaz F."/>
            <person name="Cho S.J."/>
            <person name="Edsinger-Gonzales E."/>
            <person name="Havlak P."/>
            <person name="Hellsten U."/>
            <person name="Kuo D.H."/>
            <person name="Larsson T."/>
            <person name="Lv J."/>
            <person name="Arendt D."/>
            <person name="Savage R."/>
            <person name="Osoegawa K."/>
            <person name="de Jong P."/>
            <person name="Grimwood J."/>
            <person name="Chapman J.A."/>
            <person name="Shapiro H."/>
            <person name="Aerts A."/>
            <person name="Otillar R.P."/>
            <person name="Terry A.Y."/>
            <person name="Boore J.L."/>
            <person name="Grigoriev I.V."/>
            <person name="Lindberg D.R."/>
            <person name="Seaver E.C."/>
            <person name="Weisblat D.A."/>
            <person name="Putnam N.H."/>
            <person name="Rokhsar D.S."/>
        </authorList>
    </citation>
    <scope>NUCLEOTIDE SEQUENCE</scope>
    <source>
        <strain evidence="9 11">I ESC-2004</strain>
    </source>
</reference>
<reference evidence="11" key="1">
    <citation type="submission" date="2012-12" db="EMBL/GenBank/DDBJ databases">
        <authorList>
            <person name="Hellsten U."/>
            <person name="Grimwood J."/>
            <person name="Chapman J.A."/>
            <person name="Shapiro H."/>
            <person name="Aerts A."/>
            <person name="Otillar R.P."/>
            <person name="Terry A.Y."/>
            <person name="Boore J.L."/>
            <person name="Simakov O."/>
            <person name="Marletaz F."/>
            <person name="Cho S.-J."/>
            <person name="Edsinger-Gonzales E."/>
            <person name="Havlak P."/>
            <person name="Kuo D.-H."/>
            <person name="Larsson T."/>
            <person name="Lv J."/>
            <person name="Arendt D."/>
            <person name="Savage R."/>
            <person name="Osoegawa K."/>
            <person name="de Jong P."/>
            <person name="Lindberg D.R."/>
            <person name="Seaver E.C."/>
            <person name="Weisblat D.A."/>
            <person name="Putnam N.H."/>
            <person name="Grigoriev I.V."/>
            <person name="Rokhsar D.S."/>
        </authorList>
    </citation>
    <scope>NUCLEOTIDE SEQUENCE</scope>
    <source>
        <strain evidence="11">I ESC-2004</strain>
    </source>
</reference>
<feature type="repeat" description="ARM" evidence="6">
    <location>
        <begin position="155"/>
        <end position="197"/>
    </location>
</feature>
<dbReference type="EMBL" id="KB306105">
    <property type="protein sequence ID" value="ELU00226.1"/>
    <property type="molecule type" value="Genomic_DNA"/>
</dbReference>
<evidence type="ECO:0000313" key="11">
    <source>
        <dbReference type="Proteomes" id="UP000014760"/>
    </source>
</evidence>
<keyword evidence="11" id="KW-1185">Reference proteome</keyword>
<dbReference type="OrthoDB" id="29145at2759"/>
<dbReference type="Pfam" id="PF00514">
    <property type="entry name" value="Arm"/>
    <property type="match status" value="8"/>
</dbReference>
<dbReference type="InterPro" id="IPR002652">
    <property type="entry name" value="Importin-a_IBB"/>
</dbReference>
<dbReference type="PIRSF" id="PIRSF005673">
    <property type="entry name" value="Importin_alpha"/>
    <property type="match status" value="1"/>
</dbReference>
<dbReference type="Gene3D" id="1.25.10.10">
    <property type="entry name" value="Leucine-rich Repeat Variant"/>
    <property type="match status" value="1"/>
</dbReference>
<comment type="similarity">
    <text evidence="1 5">Belongs to the importin alpha family.</text>
</comment>
<gene>
    <name evidence="9" type="ORF">CAPTEDRAFT_169892</name>
</gene>
<keyword evidence="4 5" id="KW-0653">Protein transport</keyword>
<dbReference type="SUPFAM" id="SSF48371">
    <property type="entry name" value="ARM repeat"/>
    <property type="match status" value="1"/>
</dbReference>
<name>R7UAQ7_CAPTE</name>
<feature type="repeat" description="ARM" evidence="6">
    <location>
        <begin position="112"/>
        <end position="155"/>
    </location>
</feature>
<reference evidence="10" key="3">
    <citation type="submission" date="2015-06" db="UniProtKB">
        <authorList>
            <consortium name="EnsemblMetazoa"/>
        </authorList>
    </citation>
    <scope>IDENTIFICATION</scope>
</reference>
<dbReference type="EMBL" id="AMQN01001860">
    <property type="status" value="NOT_ANNOTATED_CDS"/>
    <property type="molecule type" value="Genomic_DNA"/>
</dbReference>
<dbReference type="GO" id="GO:0006606">
    <property type="term" value="P:protein import into nucleus"/>
    <property type="evidence" value="ECO:0007669"/>
    <property type="project" value="InterPro"/>
</dbReference>
<dbReference type="InterPro" id="IPR032413">
    <property type="entry name" value="Arm_3"/>
</dbReference>
<dbReference type="Pfam" id="PF16186">
    <property type="entry name" value="Arm_3"/>
    <property type="match status" value="1"/>
</dbReference>
<dbReference type="Gene3D" id="1.20.5.690">
    <property type="entry name" value="Importin-alpha, importin-beta-binding domain"/>
    <property type="match status" value="1"/>
</dbReference>
<evidence type="ECO:0000256" key="1">
    <source>
        <dbReference type="ARBA" id="ARBA00010394"/>
    </source>
</evidence>
<dbReference type="STRING" id="283909.R7UAQ7"/>
<dbReference type="Pfam" id="PF01749">
    <property type="entry name" value="IBB"/>
    <property type="match status" value="1"/>
</dbReference>
<feature type="repeat" description="ARM" evidence="6">
    <location>
        <begin position="282"/>
        <end position="319"/>
    </location>
</feature>
<evidence type="ECO:0000256" key="2">
    <source>
        <dbReference type="ARBA" id="ARBA00022448"/>
    </source>
</evidence>
<dbReference type="GO" id="GO:0061608">
    <property type="term" value="F:nuclear import signal receptor activity"/>
    <property type="evidence" value="ECO:0007669"/>
    <property type="project" value="InterPro"/>
</dbReference>
<evidence type="ECO:0000256" key="4">
    <source>
        <dbReference type="ARBA" id="ARBA00022927"/>
    </source>
</evidence>
<evidence type="ECO:0000256" key="7">
    <source>
        <dbReference type="SAM" id="MobiDB-lite"/>
    </source>
</evidence>
<feature type="domain" description="IBB" evidence="8">
    <location>
        <begin position="1"/>
        <end position="56"/>
    </location>
</feature>
<dbReference type="HOGENOM" id="CLU_018084_6_0_1"/>
<dbReference type="AlphaFoldDB" id="R7UAQ7"/>
<dbReference type="Proteomes" id="UP000014760">
    <property type="component" value="Unassembled WGS sequence"/>
</dbReference>
<dbReference type="EnsemblMetazoa" id="CapteT169892">
    <property type="protein sequence ID" value="CapteP169892"/>
    <property type="gene ID" value="CapteG169892"/>
</dbReference>
<dbReference type="SMART" id="SM00185">
    <property type="entry name" value="ARM"/>
    <property type="match status" value="8"/>
</dbReference>
<keyword evidence="2 5" id="KW-0813">Transport</keyword>
<evidence type="ECO:0000313" key="10">
    <source>
        <dbReference type="EnsemblMetazoa" id="CapteP169892"/>
    </source>
</evidence>
<organism evidence="9">
    <name type="scientific">Capitella teleta</name>
    <name type="common">Polychaete worm</name>
    <dbReference type="NCBI Taxonomy" id="283909"/>
    <lineage>
        <taxon>Eukaryota</taxon>
        <taxon>Metazoa</taxon>
        <taxon>Spiralia</taxon>
        <taxon>Lophotrochozoa</taxon>
        <taxon>Annelida</taxon>
        <taxon>Polychaeta</taxon>
        <taxon>Sedentaria</taxon>
        <taxon>Scolecida</taxon>
        <taxon>Capitellidae</taxon>
        <taxon>Capitella</taxon>
    </lineage>
</organism>
<dbReference type="GO" id="GO:0005634">
    <property type="term" value="C:nucleus"/>
    <property type="evidence" value="ECO:0007669"/>
    <property type="project" value="UniProtKB-ARBA"/>
</dbReference>
<dbReference type="PANTHER" id="PTHR23316">
    <property type="entry name" value="IMPORTIN ALPHA"/>
    <property type="match status" value="1"/>
</dbReference>
<keyword evidence="3" id="KW-0677">Repeat</keyword>
<evidence type="ECO:0000313" key="9">
    <source>
        <dbReference type="EMBL" id="ELU00226.1"/>
    </source>
</evidence>
<feature type="compositionally biased region" description="Polar residues" evidence="7">
    <location>
        <begin position="49"/>
        <end position="64"/>
    </location>
</feature>
<dbReference type="InterPro" id="IPR016024">
    <property type="entry name" value="ARM-type_fold"/>
</dbReference>
<dbReference type="InterPro" id="IPR024931">
    <property type="entry name" value="Importin_alpha"/>
</dbReference>
<evidence type="ECO:0000256" key="5">
    <source>
        <dbReference type="PIRNR" id="PIRNR005673"/>
    </source>
</evidence>
<evidence type="ECO:0000259" key="8">
    <source>
        <dbReference type="PROSITE" id="PS51214"/>
    </source>
</evidence>
<feature type="region of interest" description="Disordered" evidence="7">
    <location>
        <begin position="1"/>
        <end position="67"/>
    </location>
</feature>
<dbReference type="OMA" id="EDVNPEC"/>
<dbReference type="InterPro" id="IPR011989">
    <property type="entry name" value="ARM-like"/>
</dbReference>
<sequence>MASQERDTRLKNYKNKGKDCDDLRRRRNETSVELRKAKKDDQLSKRRNLTLTDVSPLKEQNNQPAAPLMPMSDIIKSIKSQDQEKWFLATQSARKLLSRERNPPIGDIIDAGILSNLVAFLDHADNPDLQFEAAWALTNIASGTSMQTHTVVSIGAVRPFIKLLSSTIPNVAEQAVWALGNIAGDGPELRDLLIKEGCLPPLLSLISPKTPVAFLRNVTWTLSNLCRNKNPPPPFEAVKQCLPALAQLIHTADKEILSDACWALSYLTDGANDKIQAVIDMGVIPRVVHLLSHDEVSVITPALRTIGNIVTGDDSQTQVALDHNMLMAFPTLLTHNKASVQKEACWTISNITAGNSSQIQMVVDCQLLPLIVDCLAKGDFKTQKEAAWAITNLTSGGTPQQISHLVELGVTVPLSQLLTAKEPKIILVVLDAIRNILITAKAFEKLEQACLHLEEIGGLTKIETLQNHDNEEVYRKALFIIEKFFSEEEDEVQELAPESTEQGNYEFSAAGDAPNGGFSF</sequence>
<dbReference type="InterPro" id="IPR036975">
    <property type="entry name" value="Importin-a_IBB_sf"/>
</dbReference>
<dbReference type="FunFam" id="1.25.10.10:FF:000009">
    <property type="entry name" value="Importin subunit alpha"/>
    <property type="match status" value="1"/>
</dbReference>
<feature type="compositionally biased region" description="Basic and acidic residues" evidence="7">
    <location>
        <begin position="1"/>
        <end position="44"/>
    </location>
</feature>
<feature type="region of interest" description="Disordered" evidence="7">
    <location>
        <begin position="495"/>
        <end position="520"/>
    </location>
</feature>
<dbReference type="InterPro" id="IPR000225">
    <property type="entry name" value="Armadillo"/>
</dbReference>
<protein>
    <recommendedName>
        <fullName evidence="5">Importin subunit alpha</fullName>
    </recommendedName>
</protein>
<evidence type="ECO:0000256" key="3">
    <source>
        <dbReference type="ARBA" id="ARBA00022737"/>
    </source>
</evidence>
<dbReference type="PROSITE" id="PS51214">
    <property type="entry name" value="IBB"/>
    <property type="match status" value="1"/>
</dbReference>